<keyword evidence="1" id="KW-1133">Transmembrane helix</keyword>
<proteinExistence type="predicted"/>
<reference evidence="2 3" key="1">
    <citation type="submission" date="2019-12" db="EMBL/GenBank/DDBJ databases">
        <title>Defluviitalea raffinosedens, isolated from a biogas fermenter, genome sequencing and characterization.</title>
        <authorList>
            <person name="Rettenmaier R."/>
            <person name="Schneider M."/>
            <person name="Neuhaus K."/>
            <person name="Liebl W."/>
            <person name="Zverlov V."/>
        </authorList>
    </citation>
    <scope>NUCLEOTIDE SEQUENCE [LARGE SCALE GENOMIC DNA]</scope>
    <source>
        <strain evidence="2 3">249c-K6</strain>
    </source>
</reference>
<dbReference type="RefSeq" id="WP_158740190.1">
    <property type="nucleotide sequence ID" value="NZ_WSLF01000005.1"/>
</dbReference>
<dbReference type="EMBL" id="WSLF01000005">
    <property type="protein sequence ID" value="KAE9634459.1"/>
    <property type="molecule type" value="Genomic_DNA"/>
</dbReference>
<evidence type="ECO:0000313" key="3">
    <source>
        <dbReference type="Proteomes" id="UP000483018"/>
    </source>
</evidence>
<name>A0A7C8LES1_9FIRM</name>
<keyword evidence="1" id="KW-0472">Membrane</keyword>
<feature type="transmembrane region" description="Helical" evidence="1">
    <location>
        <begin position="46"/>
        <end position="66"/>
    </location>
</feature>
<dbReference type="OrthoDB" id="2061458at2"/>
<evidence type="ECO:0000256" key="1">
    <source>
        <dbReference type="SAM" id="Phobius"/>
    </source>
</evidence>
<protein>
    <submittedName>
        <fullName evidence="2">Uncharacterized protein</fullName>
    </submittedName>
</protein>
<dbReference type="AlphaFoldDB" id="A0A7C8LES1"/>
<comment type="caution">
    <text evidence="2">The sequence shown here is derived from an EMBL/GenBank/DDBJ whole genome shotgun (WGS) entry which is preliminary data.</text>
</comment>
<keyword evidence="3" id="KW-1185">Reference proteome</keyword>
<dbReference type="Proteomes" id="UP000483018">
    <property type="component" value="Unassembled WGS sequence"/>
</dbReference>
<keyword evidence="1" id="KW-0812">Transmembrane</keyword>
<dbReference type="InterPro" id="IPR010181">
    <property type="entry name" value="CGCAxxGCC_motif"/>
</dbReference>
<accession>A0A7C8LES1</accession>
<organism evidence="2 3">
    <name type="scientific">Defluviitalea raffinosedens</name>
    <dbReference type="NCBI Taxonomy" id="1450156"/>
    <lineage>
        <taxon>Bacteria</taxon>
        <taxon>Bacillati</taxon>
        <taxon>Bacillota</taxon>
        <taxon>Clostridia</taxon>
        <taxon>Lachnospirales</taxon>
        <taxon>Defluviitaleaceae</taxon>
        <taxon>Defluviitalea</taxon>
    </lineage>
</organism>
<gene>
    <name evidence="2" type="ORF">GND95_07240</name>
</gene>
<sequence>MKEKAVFYYNQGYNCSQCMLKAAEEHYGLEIPQECYDVCKGLNTGLGIGSTCSLISAATMIFGLLFDEKAVKRLRIRYIDAFHDLHKALNCSQLKSLREYYGNCSRLIGEAAELLEKITSEEKRNI</sequence>
<evidence type="ECO:0000313" key="2">
    <source>
        <dbReference type="EMBL" id="KAE9634459.1"/>
    </source>
</evidence>
<dbReference type="Pfam" id="PF09719">
    <property type="entry name" value="C_GCAxxG_C_C"/>
    <property type="match status" value="1"/>
</dbReference>